<reference evidence="3" key="2">
    <citation type="journal article" date="2019" name="Int. J. Syst. Evol. Microbiol.">
        <title>The Global Catalogue of Microorganisms (GCM) 10K type strain sequencing project: providing services to taxonomists for standard genome sequencing and annotation.</title>
        <authorList>
            <consortium name="The Broad Institute Genomics Platform"/>
            <consortium name="The Broad Institute Genome Sequencing Center for Infectious Disease"/>
            <person name="Wu L."/>
            <person name="Ma J."/>
        </authorList>
    </citation>
    <scope>NUCLEOTIDE SEQUENCE [LARGE SCALE GENOMIC DNA]</scope>
    <source>
        <strain evidence="3">CCUG 63830</strain>
    </source>
</reference>
<protein>
    <submittedName>
        <fullName evidence="2">Uncharacterized protein</fullName>
    </submittedName>
</protein>
<dbReference type="EMBL" id="JBHSWB010000004">
    <property type="protein sequence ID" value="MFC6663876.1"/>
    <property type="molecule type" value="Genomic_DNA"/>
</dbReference>
<name>A0ABW1ZU80_9DEIO</name>
<reference evidence="2" key="3">
    <citation type="submission" date="2024-09" db="EMBL/GenBank/DDBJ databases">
        <authorList>
            <person name="Sun Q."/>
            <person name="Mori K."/>
        </authorList>
    </citation>
    <scope>NUCLEOTIDE SEQUENCE</scope>
    <source>
        <strain evidence="2">NBRC 112888</strain>
    </source>
</reference>
<reference evidence="2" key="1">
    <citation type="journal article" date="2014" name="Int. J. Syst. Evol. Microbiol.">
        <title>Complete genome of a new Firmicutes species belonging to the dominant human colonic microbiota ('Ruminococcus bicirculans') reveals two chromosomes and a selective capacity to utilize plant glucans.</title>
        <authorList>
            <consortium name="NISC Comparative Sequencing Program"/>
            <person name="Wegmann U."/>
            <person name="Louis P."/>
            <person name="Goesmann A."/>
            <person name="Henrissat B."/>
            <person name="Duncan S.H."/>
            <person name="Flint H.J."/>
        </authorList>
    </citation>
    <scope>NUCLEOTIDE SEQUENCE</scope>
    <source>
        <strain evidence="2">NBRC 112888</strain>
    </source>
</reference>
<evidence type="ECO:0000313" key="1">
    <source>
        <dbReference type="EMBL" id="MFC6663630.1"/>
    </source>
</evidence>
<proteinExistence type="predicted"/>
<keyword evidence="3" id="KW-1185">Reference proteome</keyword>
<organism evidence="2 3">
    <name type="scientific">Deinococcus multiflagellatus</name>
    <dbReference type="NCBI Taxonomy" id="1656887"/>
    <lineage>
        <taxon>Bacteria</taxon>
        <taxon>Thermotogati</taxon>
        <taxon>Deinococcota</taxon>
        <taxon>Deinococci</taxon>
        <taxon>Deinococcales</taxon>
        <taxon>Deinococcaceae</taxon>
        <taxon>Deinococcus</taxon>
    </lineage>
</organism>
<evidence type="ECO:0000313" key="2">
    <source>
        <dbReference type="EMBL" id="MFC6663876.1"/>
    </source>
</evidence>
<gene>
    <name evidence="1" type="ORF">ACFP90_26825</name>
    <name evidence="2" type="ORF">ACFP90_28185</name>
</gene>
<dbReference type="Proteomes" id="UP001596317">
    <property type="component" value="Unassembled WGS sequence"/>
</dbReference>
<dbReference type="RefSeq" id="WP_224609821.1">
    <property type="nucleotide sequence ID" value="NZ_JAIQXV010000012.1"/>
</dbReference>
<dbReference type="EMBL" id="JBHSWB010000004">
    <property type="protein sequence ID" value="MFC6663630.1"/>
    <property type="molecule type" value="Genomic_DNA"/>
</dbReference>
<sequence>MTASAPALSRPAQHWRGVAALTTDQVLCSGQLERLGVSADLFPGLRETVRVTDSFRSERTVTFHALRPTTLHLLSGTQLMHLAGLAELRLALGVEPGPHWQSVAHAVHVGGTPDGEWNGARLEFDSGHYDVARMHAKLQAFTADGAQVYWGMTSALRVSRWAARYPNVTFLYVPWWHDVQERAQAAAGQVRGRAAAREARAISRNTARARQLAGSVPVGLKRPDGHGG</sequence>
<comment type="caution">
    <text evidence="2">The sequence shown here is derived from an EMBL/GenBank/DDBJ whole genome shotgun (WGS) entry which is preliminary data.</text>
</comment>
<accession>A0ABW1ZU80</accession>
<evidence type="ECO:0000313" key="3">
    <source>
        <dbReference type="Proteomes" id="UP001596317"/>
    </source>
</evidence>